<evidence type="ECO:0000259" key="13">
    <source>
        <dbReference type="SMART" id="SM00298"/>
    </source>
</evidence>
<keyword evidence="9" id="KW-1133">Transmembrane helix</keyword>
<dbReference type="Gene3D" id="3.40.1110.10">
    <property type="entry name" value="Calcium-transporting ATPase, cytoplasmic domain N"/>
    <property type="match status" value="1"/>
</dbReference>
<dbReference type="Pfam" id="PF22732">
    <property type="entry name" value="MSL3_chromo-like"/>
    <property type="match status" value="1"/>
</dbReference>
<proteinExistence type="inferred from homology"/>
<evidence type="ECO:0000256" key="4">
    <source>
        <dbReference type="ARBA" id="ARBA00022723"/>
    </source>
</evidence>
<dbReference type="InterPro" id="IPR001757">
    <property type="entry name" value="P_typ_ATPase"/>
</dbReference>
<protein>
    <recommendedName>
        <fullName evidence="13">Chromo domain-containing protein</fullName>
    </recommendedName>
</protein>
<keyword evidence="7" id="KW-0460">Magnesium</keyword>
<evidence type="ECO:0000256" key="5">
    <source>
        <dbReference type="ARBA" id="ARBA00022741"/>
    </source>
</evidence>
<dbReference type="InterPro" id="IPR023299">
    <property type="entry name" value="ATPase_P-typ_cyto_dom_N"/>
</dbReference>
<comment type="similarity">
    <text evidence="2 11">Belongs to the cation transport ATPase (P-type) (TC 3.A.3) family. Type IB subfamily.</text>
</comment>
<sequence>MGSSSKEDTASDGDTASGGASPSNDGRLFTEGERVLAYHEFLLIQIQKVELRKKEWKYFVHYLGWNKNWDEWVSADRLLKHTEENLVKQKALDKKQGVEKGAKSGRSAQTKTRSSADTKAEKDDTKNNAAKGKKRKNESGNEKDNVSADKLLKIQMPATLKKQLVDDWENVTQKDKVVKLPRSPTVDEILSKYLEIKTKKDGMITDAVGEILKGIRCYFDKALPMMLLYKRERQQYEEAIVDDISPSTVYGAEHLLRLFVKFPELFSYVNMEEETWSRMHQTLLDFLKFIQKNQSTFLLSPSAYESDKVVSDGKGKGKDEEHLHLCCSSAALFVAAAACPYFAPKPYVKSLQHAFMIVGFPLVGVSASLDALMDIAGGKVNIHVLMALAAFASVFMGNALEGGLLLAMFNLAHIAEEFFTSRSMVDVKELKESNPDSALLIEVKNGNVPNISDLSYKSVPVHSVEVGSYILVGTGEIAKSIKATKAWNESTLNRIVQLTEEAHSNKPKLQRWLDEFGENYSKVVVVLSLAIAFLACRGSVYRALGLMVAASPCALAVAPLAYATAISSCAKKGILLKGAQVLDALASCHTVAFDKTGTLTTGGLTCKAIEPIYGHHGGNNPSVITCCVPNCEKEALAVAAAMEKGTTHPIGRAVVDHSVGKDLPSIFVESFEYFPGRGLTATVNGVEVRHIAEASRLRKASLGSIEFITSLFKSEDESQQIKDAVNASLYGKDFVHAALSVDHKVTLIHLEDQPRPGVSGVIAELKSWAQLRVMMLTGDHDSSAWRVANAVGISEVYCNLKPEDKLNHVKNIARDAGGGLIMVGEGINDAPALAAATVGIVLAQRASATAIAVADILLLRDNITGVPFCVAKSRQTTSLVKQNVALALTSIFLAALPSVLGFLPLWLTVLLHEGGTLLVCLNSVRGLNDPSWSWKQDIAHLINKLSSRESTSSNNSLSSVETAH</sequence>
<organism evidence="14 15">
    <name type="scientific">Brassica napus</name>
    <name type="common">Rape</name>
    <dbReference type="NCBI Taxonomy" id="3708"/>
    <lineage>
        <taxon>Eukaryota</taxon>
        <taxon>Viridiplantae</taxon>
        <taxon>Streptophyta</taxon>
        <taxon>Embryophyta</taxon>
        <taxon>Tracheophyta</taxon>
        <taxon>Spermatophyta</taxon>
        <taxon>Magnoliopsida</taxon>
        <taxon>eudicotyledons</taxon>
        <taxon>Gunneridae</taxon>
        <taxon>Pentapetalae</taxon>
        <taxon>rosids</taxon>
        <taxon>malvids</taxon>
        <taxon>Brassicales</taxon>
        <taxon>Brassicaceae</taxon>
        <taxon>Brassiceae</taxon>
        <taxon>Brassica</taxon>
    </lineage>
</organism>
<dbReference type="InterPro" id="IPR000953">
    <property type="entry name" value="Chromo/chromo_shadow_dom"/>
</dbReference>
<dbReference type="SFLD" id="SFLDG00002">
    <property type="entry name" value="C1.7:_P-type_atpase_like"/>
    <property type="match status" value="1"/>
</dbReference>
<dbReference type="Proteomes" id="UP000824890">
    <property type="component" value="Unassembled WGS sequence"/>
</dbReference>
<dbReference type="Gene3D" id="2.30.30.140">
    <property type="match status" value="1"/>
</dbReference>
<feature type="compositionally biased region" description="Basic and acidic residues" evidence="12">
    <location>
        <begin position="92"/>
        <end position="102"/>
    </location>
</feature>
<feature type="region of interest" description="Disordered" evidence="12">
    <location>
        <begin position="1"/>
        <end position="26"/>
    </location>
</feature>
<dbReference type="SMART" id="SM00298">
    <property type="entry name" value="CHROMO"/>
    <property type="match status" value="1"/>
</dbReference>
<dbReference type="Gene3D" id="1.20.1110.10">
    <property type="entry name" value="Calcium-transporting ATPase, transmembrane domain"/>
    <property type="match status" value="1"/>
</dbReference>
<dbReference type="PROSITE" id="PS00154">
    <property type="entry name" value="ATPASE_E1_E2"/>
    <property type="match status" value="1"/>
</dbReference>
<dbReference type="InterPro" id="IPR026541">
    <property type="entry name" value="MRG_dom"/>
</dbReference>
<feature type="compositionally biased region" description="Polar residues" evidence="12">
    <location>
        <begin position="12"/>
        <end position="24"/>
    </location>
</feature>
<reference evidence="14 15" key="1">
    <citation type="submission" date="2021-05" db="EMBL/GenBank/DDBJ databases">
        <title>Genome Assembly of Synthetic Allotetraploid Brassica napus Reveals Homoeologous Exchanges between Subgenomes.</title>
        <authorList>
            <person name="Davis J.T."/>
        </authorList>
    </citation>
    <scope>NUCLEOTIDE SEQUENCE [LARGE SCALE GENOMIC DNA]</scope>
    <source>
        <strain evidence="15">cv. Da-Ae</strain>
        <tissue evidence="14">Seedling</tissue>
    </source>
</reference>
<evidence type="ECO:0000256" key="6">
    <source>
        <dbReference type="ARBA" id="ARBA00022840"/>
    </source>
</evidence>
<dbReference type="InterPro" id="IPR027256">
    <property type="entry name" value="P-typ_ATPase_IB"/>
</dbReference>
<keyword evidence="15" id="KW-1185">Reference proteome</keyword>
<dbReference type="PROSITE" id="PS51640">
    <property type="entry name" value="MRG"/>
    <property type="match status" value="1"/>
</dbReference>
<dbReference type="InterPro" id="IPR036412">
    <property type="entry name" value="HAD-like_sf"/>
</dbReference>
<keyword evidence="10 11" id="KW-0472">Membrane</keyword>
<evidence type="ECO:0000256" key="11">
    <source>
        <dbReference type="RuleBase" id="RU362081"/>
    </source>
</evidence>
<evidence type="ECO:0000256" key="10">
    <source>
        <dbReference type="ARBA" id="ARBA00023136"/>
    </source>
</evidence>
<feature type="region of interest" description="Disordered" evidence="12">
    <location>
        <begin position="92"/>
        <end position="148"/>
    </location>
</feature>
<evidence type="ECO:0000256" key="3">
    <source>
        <dbReference type="ARBA" id="ARBA00022692"/>
    </source>
</evidence>
<name>A0ABQ8EFV6_BRANA</name>
<dbReference type="InterPro" id="IPR023214">
    <property type="entry name" value="HAD_sf"/>
</dbReference>
<keyword evidence="3" id="KW-0812">Transmembrane</keyword>
<evidence type="ECO:0000256" key="2">
    <source>
        <dbReference type="ARBA" id="ARBA00006024"/>
    </source>
</evidence>
<dbReference type="InterPro" id="IPR038217">
    <property type="entry name" value="MRG_C_sf"/>
</dbReference>
<dbReference type="InterPro" id="IPR023298">
    <property type="entry name" value="ATPase_P-typ_TM_dom_sf"/>
</dbReference>
<accession>A0ABQ8EFV6</accession>
<evidence type="ECO:0000313" key="14">
    <source>
        <dbReference type="EMBL" id="KAH0940520.1"/>
    </source>
</evidence>
<dbReference type="InterPro" id="IPR051949">
    <property type="entry name" value="Cation_Transport_ATPase"/>
</dbReference>
<gene>
    <name evidence="14" type="ORF">HID58_000157</name>
</gene>
<dbReference type="SFLD" id="SFLDF00027">
    <property type="entry name" value="p-type_atpase"/>
    <property type="match status" value="1"/>
</dbReference>
<dbReference type="NCBIfam" id="TIGR01494">
    <property type="entry name" value="ATPase_P-type"/>
    <property type="match status" value="2"/>
</dbReference>
<dbReference type="InterPro" id="IPR053820">
    <property type="entry name" value="MSL3_chromo-like"/>
</dbReference>
<dbReference type="PANTHER" id="PTHR43079">
    <property type="entry name" value="PROBABLE CADMIUM/ZINC-TRANSPORTING ATPASE HMA1"/>
    <property type="match status" value="1"/>
</dbReference>
<dbReference type="Gene3D" id="1.10.274.30">
    <property type="entry name" value="MRG domain"/>
    <property type="match status" value="1"/>
</dbReference>
<feature type="domain" description="Chromo" evidence="13">
    <location>
        <begin position="28"/>
        <end position="97"/>
    </location>
</feature>
<keyword evidence="4 11" id="KW-0479">Metal-binding</keyword>
<dbReference type="InterPro" id="IPR044492">
    <property type="entry name" value="P_typ_ATPase_HD_dom"/>
</dbReference>
<keyword evidence="5 11" id="KW-0547">Nucleotide-binding</keyword>
<comment type="subcellular location">
    <subcellularLocation>
        <location evidence="1">Membrane</location>
        <topology evidence="1">Multi-pass membrane protein</topology>
    </subcellularLocation>
</comment>
<evidence type="ECO:0000313" key="15">
    <source>
        <dbReference type="Proteomes" id="UP000824890"/>
    </source>
</evidence>
<dbReference type="Gene3D" id="3.40.50.1000">
    <property type="entry name" value="HAD superfamily/HAD-like"/>
    <property type="match status" value="2"/>
</dbReference>
<dbReference type="SUPFAM" id="SSF81665">
    <property type="entry name" value="Calcium ATPase, transmembrane domain M"/>
    <property type="match status" value="1"/>
</dbReference>
<dbReference type="SFLD" id="SFLDS00003">
    <property type="entry name" value="Haloacid_Dehalogenase"/>
    <property type="match status" value="1"/>
</dbReference>
<dbReference type="InterPro" id="IPR018303">
    <property type="entry name" value="ATPase_P-typ_P_site"/>
</dbReference>
<dbReference type="PANTHER" id="PTHR43079:SF1">
    <property type="entry name" value="CADMIUM_ZINC-TRANSPORTING ATPASE HMA1, CHLOROPLASTIC-RELATED"/>
    <property type="match status" value="1"/>
</dbReference>
<dbReference type="NCBIfam" id="TIGR01525">
    <property type="entry name" value="ATPase-IB_hvy"/>
    <property type="match status" value="1"/>
</dbReference>
<feature type="compositionally biased region" description="Basic and acidic residues" evidence="12">
    <location>
        <begin position="137"/>
        <end position="148"/>
    </location>
</feature>
<dbReference type="EMBL" id="JAGKQM010000001">
    <property type="protein sequence ID" value="KAH0940520.1"/>
    <property type="molecule type" value="Genomic_DNA"/>
</dbReference>
<evidence type="ECO:0000256" key="1">
    <source>
        <dbReference type="ARBA" id="ARBA00004141"/>
    </source>
</evidence>
<keyword evidence="6 11" id="KW-0067">ATP-binding</keyword>
<keyword evidence="8" id="KW-1278">Translocase</keyword>
<dbReference type="PRINTS" id="PR00119">
    <property type="entry name" value="CATATPASE"/>
</dbReference>
<dbReference type="SUPFAM" id="SSF56784">
    <property type="entry name" value="HAD-like"/>
    <property type="match status" value="1"/>
</dbReference>
<evidence type="ECO:0000256" key="12">
    <source>
        <dbReference type="SAM" id="MobiDB-lite"/>
    </source>
</evidence>
<comment type="caution">
    <text evidence="14">The sequence shown here is derived from an EMBL/GenBank/DDBJ whole genome shotgun (WGS) entry which is preliminary data.</text>
</comment>
<evidence type="ECO:0000256" key="9">
    <source>
        <dbReference type="ARBA" id="ARBA00022989"/>
    </source>
</evidence>
<dbReference type="CDD" id="cd18983">
    <property type="entry name" value="CBD_MSL3_like"/>
    <property type="match status" value="1"/>
</dbReference>
<evidence type="ECO:0000256" key="8">
    <source>
        <dbReference type="ARBA" id="ARBA00022967"/>
    </source>
</evidence>
<dbReference type="InterPro" id="IPR016197">
    <property type="entry name" value="Chromo-like_dom_sf"/>
</dbReference>
<dbReference type="Pfam" id="PF00702">
    <property type="entry name" value="Hydrolase"/>
    <property type="match status" value="1"/>
</dbReference>
<evidence type="ECO:0000256" key="7">
    <source>
        <dbReference type="ARBA" id="ARBA00022842"/>
    </source>
</evidence>
<feature type="compositionally biased region" description="Basic and acidic residues" evidence="12">
    <location>
        <begin position="114"/>
        <end position="126"/>
    </location>
</feature>
<dbReference type="Gene3D" id="2.70.150.10">
    <property type="entry name" value="Calcium-transporting ATPase, cytoplasmic transduction domain A"/>
    <property type="match status" value="1"/>
</dbReference>
<dbReference type="Pfam" id="PF05712">
    <property type="entry name" value="MRG"/>
    <property type="match status" value="1"/>
</dbReference>
<dbReference type="SUPFAM" id="SSF54160">
    <property type="entry name" value="Chromo domain-like"/>
    <property type="match status" value="1"/>
</dbReference>